<evidence type="ECO:0000313" key="2">
    <source>
        <dbReference type="Proteomes" id="UP001652626"/>
    </source>
</evidence>
<dbReference type="Proteomes" id="UP001652626">
    <property type="component" value="Chromosome 29"/>
</dbReference>
<feature type="compositionally biased region" description="Polar residues" evidence="1">
    <location>
        <begin position="271"/>
        <end position="289"/>
    </location>
</feature>
<dbReference type="RefSeq" id="XP_064075817.1">
    <property type="nucleotide sequence ID" value="XM_064219747.1"/>
</dbReference>
<gene>
    <name evidence="3" type="primary">LOC113403253</name>
</gene>
<sequence length="442" mass="49371">MSDYEEPAAKMSKIEMTPKEHQDELDEGQEEWLSEGILTDDDYNPANEQESNPNTSQEDTLASIPDTADASYMNEKVLQTDTKSENVEQDLDSMENSNQTEFPGELGAFLIRKTDVKAVESKKAESELDESTKYSDDDGHDTDELLRMLGEDDSKKEMKKVDHKRTQESQSSDYDDEYIFEGTKVARLKIAKNAILKKYPTKAVPEETSDRDGDSDMSSDEGLTVKRMFGVTKRGNVAAKSTARPDIHAVKMVTNKMVSVQRSSASDKSKVPSTPISKSTSGPKSQSKVQRPEPDEIIDEEEFLEDDQFDLDEDLGSSMEGEDEGEGGQRLMRPERMDEDAPSDPDSHSDDDSLYDELPSSDSDDLNEWFTLDVRAERAGDYIPLLGAKAHQLLLAEKQRVSTRLSTLKQSMSTLNESSSQQAEMLRRATLQLAELDAALKA</sequence>
<feature type="region of interest" description="Disordered" evidence="1">
    <location>
        <begin position="119"/>
        <end position="175"/>
    </location>
</feature>
<accession>A0ABM4AX09</accession>
<feature type="compositionally biased region" description="Basic and acidic residues" evidence="1">
    <location>
        <begin position="204"/>
        <end position="214"/>
    </location>
</feature>
<name>A0ABM4AX09_VANTA</name>
<dbReference type="GeneID" id="113403253"/>
<feature type="compositionally biased region" description="Basic and acidic residues" evidence="1">
    <location>
        <begin position="12"/>
        <end position="22"/>
    </location>
</feature>
<organism evidence="2 3">
    <name type="scientific">Vanessa tameamea</name>
    <name type="common">Kamehameha butterfly</name>
    <dbReference type="NCBI Taxonomy" id="334116"/>
    <lineage>
        <taxon>Eukaryota</taxon>
        <taxon>Metazoa</taxon>
        <taxon>Ecdysozoa</taxon>
        <taxon>Arthropoda</taxon>
        <taxon>Hexapoda</taxon>
        <taxon>Insecta</taxon>
        <taxon>Pterygota</taxon>
        <taxon>Neoptera</taxon>
        <taxon>Endopterygota</taxon>
        <taxon>Lepidoptera</taxon>
        <taxon>Glossata</taxon>
        <taxon>Ditrysia</taxon>
        <taxon>Papilionoidea</taxon>
        <taxon>Nymphalidae</taxon>
        <taxon>Nymphalinae</taxon>
        <taxon>Vanessa</taxon>
    </lineage>
</organism>
<feature type="compositionally biased region" description="Acidic residues" evidence="1">
    <location>
        <begin position="295"/>
        <end position="326"/>
    </location>
</feature>
<feature type="region of interest" description="Disordered" evidence="1">
    <location>
        <begin position="1"/>
        <end position="104"/>
    </location>
</feature>
<feature type="compositionally biased region" description="Polar residues" evidence="1">
    <location>
        <begin position="46"/>
        <end position="60"/>
    </location>
</feature>
<evidence type="ECO:0000313" key="3">
    <source>
        <dbReference type="RefSeq" id="XP_064075817.1"/>
    </source>
</evidence>
<feature type="region of interest" description="Disordered" evidence="1">
    <location>
        <begin position="258"/>
        <end position="366"/>
    </location>
</feature>
<protein>
    <submittedName>
        <fullName evidence="3">Uncharacterized protein LOC113403253 isoform X1</fullName>
    </submittedName>
</protein>
<keyword evidence="2" id="KW-1185">Reference proteome</keyword>
<feature type="compositionally biased region" description="Acidic residues" evidence="1">
    <location>
        <begin position="23"/>
        <end position="43"/>
    </location>
</feature>
<reference evidence="3" key="1">
    <citation type="submission" date="2025-08" db="UniProtKB">
        <authorList>
            <consortium name="RefSeq"/>
        </authorList>
    </citation>
    <scope>IDENTIFICATION</scope>
    <source>
        <tissue evidence="3">Whole body</tissue>
    </source>
</reference>
<feature type="compositionally biased region" description="Basic and acidic residues" evidence="1">
    <location>
        <begin position="119"/>
        <end position="167"/>
    </location>
</feature>
<feature type="region of interest" description="Disordered" evidence="1">
    <location>
        <begin position="199"/>
        <end position="225"/>
    </location>
</feature>
<proteinExistence type="predicted"/>
<evidence type="ECO:0000256" key="1">
    <source>
        <dbReference type="SAM" id="MobiDB-lite"/>
    </source>
</evidence>